<dbReference type="EMBL" id="DTIN01000033">
    <property type="protein sequence ID" value="HFX14022.1"/>
    <property type="molecule type" value="Genomic_DNA"/>
</dbReference>
<dbReference type="InterPro" id="IPR036271">
    <property type="entry name" value="Tet_transcr_reg_TetR-rel_C_sf"/>
</dbReference>
<organism evidence="4">
    <name type="scientific">Dictyoglomus thermophilum</name>
    <dbReference type="NCBI Taxonomy" id="14"/>
    <lineage>
        <taxon>Bacteria</taxon>
        <taxon>Pseudomonadati</taxon>
        <taxon>Dictyoglomota</taxon>
        <taxon>Dictyoglomia</taxon>
        <taxon>Dictyoglomales</taxon>
        <taxon>Dictyoglomaceae</taxon>
        <taxon>Dictyoglomus</taxon>
    </lineage>
</organism>
<comment type="caution">
    <text evidence="4">The sequence shown here is derived from an EMBL/GenBank/DDBJ whole genome shotgun (WGS) entry which is preliminary data.</text>
</comment>
<dbReference type="PROSITE" id="PS50977">
    <property type="entry name" value="HTH_TETR_2"/>
    <property type="match status" value="1"/>
</dbReference>
<feature type="domain" description="HTH tetR-type" evidence="3">
    <location>
        <begin position="11"/>
        <end position="71"/>
    </location>
</feature>
<dbReference type="AlphaFoldDB" id="A0A7C3RRT4"/>
<proteinExistence type="predicted"/>
<evidence type="ECO:0000256" key="1">
    <source>
        <dbReference type="ARBA" id="ARBA00023125"/>
    </source>
</evidence>
<dbReference type="GO" id="GO:0003677">
    <property type="term" value="F:DNA binding"/>
    <property type="evidence" value="ECO:0007669"/>
    <property type="project" value="UniProtKB-UniRule"/>
</dbReference>
<feature type="DNA-binding region" description="H-T-H motif" evidence="2">
    <location>
        <begin position="34"/>
        <end position="53"/>
    </location>
</feature>
<dbReference type="InterPro" id="IPR009057">
    <property type="entry name" value="Homeodomain-like_sf"/>
</dbReference>
<gene>
    <name evidence="4" type="ORF">ENW00_07765</name>
</gene>
<evidence type="ECO:0000256" key="2">
    <source>
        <dbReference type="PROSITE-ProRule" id="PRU00335"/>
    </source>
</evidence>
<dbReference type="Gene3D" id="1.10.357.10">
    <property type="entry name" value="Tetracycline Repressor, domain 2"/>
    <property type="match status" value="1"/>
</dbReference>
<accession>A0A7C3RRT4</accession>
<protein>
    <submittedName>
        <fullName evidence="4">TetR/AcrR family transcriptional regulator</fullName>
    </submittedName>
</protein>
<keyword evidence="1 2" id="KW-0238">DNA-binding</keyword>
<sequence length="211" mass="25462">MPRKTFFNLPEEKRKKITDTLIKYFATRPYSKVDIEDVSRECKVAKGSMYLYFENKKDMYFYVIEESAKKILEVAGRYDFEKISLFEYVEKSFEDTWKFIKEHPYEYMLLEKTAFYDDSPYKEEIQEFLKTKTKSFLYELIVKNQKVGLIREDISPELILIFIESSSWGLKRFFIEMAKLQGLNVYDLPKDYVKKTENDYLKLLKEGIEKK</sequence>
<dbReference type="InterPro" id="IPR050624">
    <property type="entry name" value="HTH-type_Tx_Regulator"/>
</dbReference>
<reference evidence="4" key="1">
    <citation type="journal article" date="2020" name="mSystems">
        <title>Genome- and Community-Level Interaction Insights into Carbon Utilization and Element Cycling Functions of Hydrothermarchaeota in Hydrothermal Sediment.</title>
        <authorList>
            <person name="Zhou Z."/>
            <person name="Liu Y."/>
            <person name="Xu W."/>
            <person name="Pan J."/>
            <person name="Luo Z.H."/>
            <person name="Li M."/>
        </authorList>
    </citation>
    <scope>NUCLEOTIDE SEQUENCE [LARGE SCALE GENOMIC DNA]</scope>
    <source>
        <strain evidence="4">SpSt-81</strain>
    </source>
</reference>
<dbReference type="PANTHER" id="PTHR43479:SF11">
    <property type="entry name" value="ACREF_ENVCD OPERON REPRESSOR-RELATED"/>
    <property type="match status" value="1"/>
</dbReference>
<dbReference type="SUPFAM" id="SSF48498">
    <property type="entry name" value="Tetracyclin repressor-like, C-terminal domain"/>
    <property type="match status" value="1"/>
</dbReference>
<dbReference type="PANTHER" id="PTHR43479">
    <property type="entry name" value="ACREF/ENVCD OPERON REPRESSOR-RELATED"/>
    <property type="match status" value="1"/>
</dbReference>
<evidence type="ECO:0000259" key="3">
    <source>
        <dbReference type="PROSITE" id="PS50977"/>
    </source>
</evidence>
<name>A0A7C3RRT4_DICTH</name>
<dbReference type="SUPFAM" id="SSF46689">
    <property type="entry name" value="Homeodomain-like"/>
    <property type="match status" value="1"/>
</dbReference>
<dbReference type="Pfam" id="PF00440">
    <property type="entry name" value="TetR_N"/>
    <property type="match status" value="1"/>
</dbReference>
<evidence type="ECO:0000313" key="4">
    <source>
        <dbReference type="EMBL" id="HFX14022.1"/>
    </source>
</evidence>
<dbReference type="InterPro" id="IPR001647">
    <property type="entry name" value="HTH_TetR"/>
</dbReference>